<dbReference type="AlphaFoldDB" id="A0AAD9S5M1"/>
<evidence type="ECO:0000256" key="6">
    <source>
        <dbReference type="PIRSR" id="PIRSR601019-2"/>
    </source>
</evidence>
<dbReference type="InterPro" id="IPR011025">
    <property type="entry name" value="GproteinA_insert"/>
</dbReference>
<evidence type="ECO:0000256" key="3">
    <source>
        <dbReference type="ARBA" id="ARBA00023134"/>
    </source>
</evidence>
<dbReference type="GO" id="GO:0031683">
    <property type="term" value="F:G-protein beta/gamma-subunit complex binding"/>
    <property type="evidence" value="ECO:0007669"/>
    <property type="project" value="InterPro"/>
</dbReference>
<feature type="binding site" evidence="6">
    <location>
        <position position="358"/>
    </location>
    <ligand>
        <name>Mg(2+)</name>
        <dbReference type="ChEBI" id="CHEBI:18420"/>
    </ligand>
</feature>
<evidence type="ECO:0000256" key="1">
    <source>
        <dbReference type="ARBA" id="ARBA00022723"/>
    </source>
</evidence>
<dbReference type="InterPro" id="IPR001019">
    <property type="entry name" value="Gprotein_alpha_su"/>
</dbReference>
<organism evidence="8 9">
    <name type="scientific">Phomopsis amygdali</name>
    <name type="common">Fusicoccum amygdali</name>
    <dbReference type="NCBI Taxonomy" id="1214568"/>
    <lineage>
        <taxon>Eukaryota</taxon>
        <taxon>Fungi</taxon>
        <taxon>Dikarya</taxon>
        <taxon>Ascomycota</taxon>
        <taxon>Pezizomycotina</taxon>
        <taxon>Sordariomycetes</taxon>
        <taxon>Sordariomycetidae</taxon>
        <taxon>Diaporthales</taxon>
        <taxon>Diaporthaceae</taxon>
        <taxon>Diaporthe</taxon>
    </lineage>
</organism>
<feature type="region of interest" description="Disordered" evidence="7">
    <location>
        <begin position="207"/>
        <end position="252"/>
    </location>
</feature>
<evidence type="ECO:0000256" key="4">
    <source>
        <dbReference type="ARBA" id="ARBA00023224"/>
    </source>
</evidence>
<dbReference type="GO" id="GO:0001664">
    <property type="term" value="F:G protein-coupled receptor binding"/>
    <property type="evidence" value="ECO:0007669"/>
    <property type="project" value="TreeGrafter"/>
</dbReference>
<dbReference type="GO" id="GO:0007186">
    <property type="term" value="P:G protein-coupled receptor signaling pathway"/>
    <property type="evidence" value="ECO:0007669"/>
    <property type="project" value="InterPro"/>
</dbReference>
<dbReference type="PANTHER" id="PTHR10218">
    <property type="entry name" value="GTP-BINDING PROTEIN ALPHA SUBUNIT"/>
    <property type="match status" value="1"/>
</dbReference>
<dbReference type="SUPFAM" id="SSF52540">
    <property type="entry name" value="P-loop containing nucleoside triphosphate hydrolases"/>
    <property type="match status" value="1"/>
</dbReference>
<keyword evidence="6" id="KW-0460">Magnesium</keyword>
<dbReference type="PRINTS" id="PR00318">
    <property type="entry name" value="GPROTEINA"/>
</dbReference>
<dbReference type="GO" id="GO:0005737">
    <property type="term" value="C:cytoplasm"/>
    <property type="evidence" value="ECO:0007669"/>
    <property type="project" value="TreeGrafter"/>
</dbReference>
<keyword evidence="4" id="KW-0807">Transducer</keyword>
<comment type="caution">
    <text evidence="8">The sequence shown here is derived from an EMBL/GenBank/DDBJ whole genome shotgun (WGS) entry which is preliminary data.</text>
</comment>
<evidence type="ECO:0000256" key="7">
    <source>
        <dbReference type="SAM" id="MobiDB-lite"/>
    </source>
</evidence>
<evidence type="ECO:0000256" key="5">
    <source>
        <dbReference type="PIRSR" id="PIRSR601019-1"/>
    </source>
</evidence>
<dbReference type="SUPFAM" id="SSF47895">
    <property type="entry name" value="Transducin (alpha subunit), insertion domain"/>
    <property type="match status" value="1"/>
</dbReference>
<dbReference type="EMBL" id="JAUJFL010000008">
    <property type="protein sequence ID" value="KAK2598759.1"/>
    <property type="molecule type" value="Genomic_DNA"/>
</dbReference>
<evidence type="ECO:0000313" key="9">
    <source>
        <dbReference type="Proteomes" id="UP001265746"/>
    </source>
</evidence>
<dbReference type="Proteomes" id="UP001265746">
    <property type="component" value="Unassembled WGS sequence"/>
</dbReference>
<reference evidence="8" key="1">
    <citation type="submission" date="2023-06" db="EMBL/GenBank/DDBJ databases">
        <authorList>
            <person name="Noh H."/>
        </authorList>
    </citation>
    <scope>NUCLEOTIDE SEQUENCE</scope>
    <source>
        <strain evidence="8">DUCC20226</strain>
    </source>
</reference>
<dbReference type="FunFam" id="3.40.50.300:FF:000692">
    <property type="entry name" value="Guanine nucleotide-binding protein subunit alpha"/>
    <property type="match status" value="1"/>
</dbReference>
<keyword evidence="2 5" id="KW-0547">Nucleotide-binding</keyword>
<dbReference type="PANTHER" id="PTHR10218:SF242">
    <property type="entry name" value="GUANINE NUCLEOTIDE-BINDING PROTEIN ALPHA-1 SUBUNIT"/>
    <property type="match status" value="1"/>
</dbReference>
<keyword evidence="9" id="KW-1185">Reference proteome</keyword>
<protein>
    <submittedName>
        <fullName evidence="8">Uncharacterized protein</fullName>
    </submittedName>
</protein>
<dbReference type="GO" id="GO:0000750">
    <property type="term" value="P:pheromone-dependent signal transduction involved in conjugation with cellular fusion"/>
    <property type="evidence" value="ECO:0007669"/>
    <property type="project" value="TreeGrafter"/>
</dbReference>
<sequence>MDPLSILSIVGTALSVANVVTKAIATLSELKSRYRNVPLQLSTLIGQLYMVQAALDQISSWSSKGLFGDPRYQQLAAQMDTSLDSFRPLIFALQQHLDELDSHGDIDMAAMKKVSFLWNEQEIMTYSSLLDSQVNALSLFLQAVQCKSLADQQRLVNDEESRIILQNAKHFSASIIGVSDRRSTFSECTNTNTLGLDFDFDALLLSDPNHHNESPSSEIDQDAEQHYPSPVISSDRIGDPCQPPSAAQESVTAPIPGDKAVGIASSSFKSPREKGAALMVPSTSSTPANAMCTPRIALLRLLGKYRHARTTDYAEDASGTRGPLAAKPKTKPPGSTRTPLRQPEIKVVLVGAAESGKSTLLRAMRNYSRGGFDLEERTEYVVLLRANIIQSVRYILEEMESFKIPLQHKENEGHAQYIFLQPTQFKPDDKYPENPEEAAIAVAQLWADAGVQEAFRRRQEYWLMDNVSHFANNAERLFTPGYIPSQEDVLRCRLRTIGITETLFDLGGVIVRVMDLGGVRSERKKWIHAFDNMDSVVFTVDTTGYCRRLIEDEEANRMSEQFCLWESIVNSRYFTEVNFFLMFTKVDLLPETFDLSPITQYFPQLQATVDSCGDMDQLIDSYLAFLKGGFLSLMESEEARRRTQVVFADLVQIDDKNPAGSVLESLKARTLGQI</sequence>
<evidence type="ECO:0000256" key="2">
    <source>
        <dbReference type="ARBA" id="ARBA00022741"/>
    </source>
</evidence>
<dbReference type="Pfam" id="PF00503">
    <property type="entry name" value="G-alpha"/>
    <property type="match status" value="1"/>
</dbReference>
<dbReference type="GO" id="GO:0003924">
    <property type="term" value="F:GTPase activity"/>
    <property type="evidence" value="ECO:0007669"/>
    <property type="project" value="InterPro"/>
</dbReference>
<dbReference type="CDD" id="cd00066">
    <property type="entry name" value="G-alpha"/>
    <property type="match status" value="1"/>
</dbReference>
<feature type="binding site" evidence="5">
    <location>
        <begin position="354"/>
        <end position="359"/>
    </location>
    <ligand>
        <name>GTP</name>
        <dbReference type="ChEBI" id="CHEBI:37565"/>
    </ligand>
</feature>
<gene>
    <name evidence="8" type="ORF">N8I77_012147</name>
</gene>
<keyword evidence="1 6" id="KW-0479">Metal-binding</keyword>
<proteinExistence type="predicted"/>
<feature type="region of interest" description="Disordered" evidence="7">
    <location>
        <begin position="312"/>
        <end position="340"/>
    </location>
</feature>
<feature type="binding site" evidence="6">
    <location>
        <position position="496"/>
    </location>
    <ligand>
        <name>Mg(2+)</name>
        <dbReference type="ChEBI" id="CHEBI:18420"/>
    </ligand>
</feature>
<dbReference type="GO" id="GO:0005834">
    <property type="term" value="C:heterotrimeric G-protein complex"/>
    <property type="evidence" value="ECO:0007669"/>
    <property type="project" value="TreeGrafter"/>
</dbReference>
<feature type="binding site" evidence="5">
    <location>
        <begin position="490"/>
        <end position="496"/>
    </location>
    <ligand>
        <name>GTP</name>
        <dbReference type="ChEBI" id="CHEBI:37565"/>
    </ligand>
</feature>
<dbReference type="GO" id="GO:0046872">
    <property type="term" value="F:metal ion binding"/>
    <property type="evidence" value="ECO:0007669"/>
    <property type="project" value="UniProtKB-KW"/>
</dbReference>
<dbReference type="SMART" id="SM00275">
    <property type="entry name" value="G_alpha"/>
    <property type="match status" value="1"/>
</dbReference>
<name>A0AAD9S5M1_PHOAM</name>
<dbReference type="GO" id="GO:0005525">
    <property type="term" value="F:GTP binding"/>
    <property type="evidence" value="ECO:0007669"/>
    <property type="project" value="UniProtKB-KW"/>
</dbReference>
<dbReference type="Gene3D" id="3.40.50.300">
    <property type="entry name" value="P-loop containing nucleotide triphosphate hydrolases"/>
    <property type="match status" value="1"/>
</dbReference>
<keyword evidence="3 5" id="KW-0342">GTP-binding</keyword>
<dbReference type="Gene3D" id="1.10.400.10">
    <property type="entry name" value="GI Alpha 1, domain 2-like"/>
    <property type="match status" value="1"/>
</dbReference>
<evidence type="ECO:0000313" key="8">
    <source>
        <dbReference type="EMBL" id="KAK2598759.1"/>
    </source>
</evidence>
<dbReference type="InterPro" id="IPR027417">
    <property type="entry name" value="P-loop_NTPase"/>
</dbReference>
<accession>A0AAD9S5M1</accession>
<dbReference type="PROSITE" id="PS51882">
    <property type="entry name" value="G_ALPHA"/>
    <property type="match status" value="1"/>
</dbReference>